<protein>
    <submittedName>
        <fullName evidence="1">Uncharacterized protein</fullName>
    </submittedName>
</protein>
<dbReference type="Proteomes" id="UP000076798">
    <property type="component" value="Unassembled WGS sequence"/>
</dbReference>
<evidence type="ECO:0000313" key="2">
    <source>
        <dbReference type="Proteomes" id="UP000076798"/>
    </source>
</evidence>
<sequence>MADSVPQDATAATNDLAPMFRRMLVLMEEQNKMIAEQGTTLKSHGTMLETLKTDALKKKFARSTYMGRTQEGSCGEDEGEGG</sequence>
<proteinExistence type="predicted"/>
<reference evidence="1 2" key="1">
    <citation type="journal article" date="2016" name="Mol. Biol. Evol.">
        <title>Comparative Genomics of Early-Diverging Mushroom-Forming Fungi Provides Insights into the Origins of Lignocellulose Decay Capabilities.</title>
        <authorList>
            <person name="Nagy L.G."/>
            <person name="Riley R."/>
            <person name="Tritt A."/>
            <person name="Adam C."/>
            <person name="Daum C."/>
            <person name="Floudas D."/>
            <person name="Sun H."/>
            <person name="Yadav J.S."/>
            <person name="Pangilinan J."/>
            <person name="Larsson K.H."/>
            <person name="Matsuura K."/>
            <person name="Barry K."/>
            <person name="Labutti K."/>
            <person name="Kuo R."/>
            <person name="Ohm R.A."/>
            <person name="Bhattacharya S.S."/>
            <person name="Shirouzu T."/>
            <person name="Yoshinaga Y."/>
            <person name="Martin F.M."/>
            <person name="Grigoriev I.V."/>
            <person name="Hibbett D.S."/>
        </authorList>
    </citation>
    <scope>NUCLEOTIDE SEQUENCE [LARGE SCALE GENOMIC DNA]</scope>
    <source>
        <strain evidence="1 2">HHB10207 ss-3</strain>
    </source>
</reference>
<accession>A0A166DUS0</accession>
<dbReference type="EMBL" id="KV428055">
    <property type="protein sequence ID" value="KZT38915.1"/>
    <property type="molecule type" value="Genomic_DNA"/>
</dbReference>
<gene>
    <name evidence="1" type="ORF">SISSUDRAFT_709116</name>
</gene>
<dbReference type="AlphaFoldDB" id="A0A166DUS0"/>
<evidence type="ECO:0000313" key="1">
    <source>
        <dbReference type="EMBL" id="KZT38915.1"/>
    </source>
</evidence>
<keyword evidence="2" id="KW-1185">Reference proteome</keyword>
<name>A0A166DUS0_9AGAM</name>
<organism evidence="1 2">
    <name type="scientific">Sistotremastrum suecicum HHB10207 ss-3</name>
    <dbReference type="NCBI Taxonomy" id="1314776"/>
    <lineage>
        <taxon>Eukaryota</taxon>
        <taxon>Fungi</taxon>
        <taxon>Dikarya</taxon>
        <taxon>Basidiomycota</taxon>
        <taxon>Agaricomycotina</taxon>
        <taxon>Agaricomycetes</taxon>
        <taxon>Sistotremastrales</taxon>
        <taxon>Sistotremastraceae</taxon>
        <taxon>Sistotremastrum</taxon>
    </lineage>
</organism>